<dbReference type="EMBL" id="JACASF010000003">
    <property type="protein sequence ID" value="KAF6489399.1"/>
    <property type="molecule type" value="Genomic_DNA"/>
</dbReference>
<evidence type="ECO:0000256" key="2">
    <source>
        <dbReference type="ARBA" id="ARBA00046344"/>
    </source>
</evidence>
<keyword evidence="5" id="KW-0732">Signal</keyword>
<dbReference type="PANTHER" id="PTHR22420:SF5">
    <property type="entry name" value="PROTEIN FAM81B"/>
    <property type="match status" value="1"/>
</dbReference>
<dbReference type="AlphaFoldDB" id="A0A7J8IZ08"/>
<evidence type="ECO:0000256" key="1">
    <source>
        <dbReference type="ARBA" id="ARBA00023054"/>
    </source>
</evidence>
<evidence type="ECO:0000256" key="3">
    <source>
        <dbReference type="SAM" id="Coils"/>
    </source>
</evidence>
<feature type="coiled-coil region" evidence="3">
    <location>
        <begin position="308"/>
        <end position="364"/>
    </location>
</feature>
<evidence type="ECO:0000256" key="4">
    <source>
        <dbReference type="SAM" id="MobiDB-lite"/>
    </source>
</evidence>
<evidence type="ECO:0000313" key="6">
    <source>
        <dbReference type="EMBL" id="KAF6489399.1"/>
    </source>
</evidence>
<keyword evidence="1 3" id="KW-0175">Coiled coil</keyword>
<feature type="coiled-coil region" evidence="3">
    <location>
        <begin position="165"/>
        <end position="192"/>
    </location>
</feature>
<comment type="similarity">
    <text evidence="2">Belongs to the FAM81 family.</text>
</comment>
<dbReference type="InterPro" id="IPR029619">
    <property type="entry name" value="FAM81"/>
</dbReference>
<dbReference type="PANTHER" id="PTHR22420">
    <property type="entry name" value="PROTEIN FAM81A"/>
    <property type="match status" value="1"/>
</dbReference>
<keyword evidence="7" id="KW-1185">Reference proteome</keyword>
<evidence type="ECO:0000313" key="7">
    <source>
        <dbReference type="Proteomes" id="UP000550707"/>
    </source>
</evidence>
<organism evidence="6 7">
    <name type="scientific">Molossus molossus</name>
    <name type="common">Pallas' mastiff bat</name>
    <name type="synonym">Vespertilio molossus</name>
    <dbReference type="NCBI Taxonomy" id="27622"/>
    <lineage>
        <taxon>Eukaryota</taxon>
        <taxon>Metazoa</taxon>
        <taxon>Chordata</taxon>
        <taxon>Craniata</taxon>
        <taxon>Vertebrata</taxon>
        <taxon>Euteleostomi</taxon>
        <taxon>Mammalia</taxon>
        <taxon>Eutheria</taxon>
        <taxon>Laurasiatheria</taxon>
        <taxon>Chiroptera</taxon>
        <taxon>Yangochiroptera</taxon>
        <taxon>Molossidae</taxon>
        <taxon>Molossus</taxon>
    </lineage>
</organism>
<protein>
    <submittedName>
        <fullName evidence="6">Family with sequence similarity 81 member B</fullName>
    </submittedName>
</protein>
<gene>
    <name evidence="6" type="ORF">HJG59_004943</name>
</gene>
<feature type="region of interest" description="Disordered" evidence="4">
    <location>
        <begin position="49"/>
        <end position="86"/>
    </location>
</feature>
<dbReference type="FunCoup" id="A0A7J8IZ08">
    <property type="interactions" value="25"/>
</dbReference>
<accession>A0A7J8IZ08</accession>
<name>A0A7J8IZ08_MOLMO</name>
<dbReference type="InParanoid" id="A0A7J8IZ08"/>
<comment type="caution">
    <text evidence="6">The sequence shown here is derived from an EMBL/GenBank/DDBJ whole genome shotgun (WGS) entry which is preliminary data.</text>
</comment>
<evidence type="ECO:0000256" key="5">
    <source>
        <dbReference type="SAM" id="SignalP"/>
    </source>
</evidence>
<dbReference type="Proteomes" id="UP000550707">
    <property type="component" value="Unassembled WGS sequence"/>
</dbReference>
<feature type="signal peptide" evidence="5">
    <location>
        <begin position="1"/>
        <end position="18"/>
    </location>
</feature>
<reference evidence="6 7" key="1">
    <citation type="journal article" date="2020" name="Nature">
        <title>Six reference-quality genomes reveal evolution of bat adaptations.</title>
        <authorList>
            <person name="Jebb D."/>
            <person name="Huang Z."/>
            <person name="Pippel M."/>
            <person name="Hughes G.M."/>
            <person name="Lavrichenko K."/>
            <person name="Devanna P."/>
            <person name="Winkler S."/>
            <person name="Jermiin L.S."/>
            <person name="Skirmuntt E.C."/>
            <person name="Katzourakis A."/>
            <person name="Burkitt-Gray L."/>
            <person name="Ray D.A."/>
            <person name="Sullivan K.A.M."/>
            <person name="Roscito J.G."/>
            <person name="Kirilenko B.M."/>
            <person name="Davalos L.M."/>
            <person name="Corthals A.P."/>
            <person name="Power M.L."/>
            <person name="Jones G."/>
            <person name="Ransome R.D."/>
            <person name="Dechmann D.K.N."/>
            <person name="Locatelli A.G."/>
            <person name="Puechmaille S.J."/>
            <person name="Fedrigo O."/>
            <person name="Jarvis E.D."/>
            <person name="Hiller M."/>
            <person name="Vernes S.C."/>
            <person name="Myers E.W."/>
            <person name="Teeling E.C."/>
        </authorList>
    </citation>
    <scope>NUCLEOTIDE SEQUENCE [LARGE SCALE GENOMIC DNA]</scope>
    <source>
        <strain evidence="6">MMolMol1</strain>
        <tissue evidence="6">Muscle</tissue>
    </source>
</reference>
<proteinExistence type="inferred from homology"/>
<sequence>MGSLAMTSLCLLFRVCSLDRWIEMSWFRNSWEWGLGIYNLRSSPDTDINKSASLTGEEQPDEPNGPLPGSASDQESKVRLSPAKMSTKNSTDLVEYVDKGHSFLPVIPNTRRSQLEDRLNIQERTIAFLLEQAFHIKEEISACLQGTHGFQKEELLARKLLENHIQTITSIVKKLNQNIEILEDQIRFRDQVATGTNFAIQELNTKHLHGVGDLRGRVARCDASIVKLSGDINFIRHKYQHIEKTIQELMSSLETVSKNLDTKVIQLLGKIEASSSEQTSNLKMFQGDYRLEMNLLEFKFNSLSNNLYEEVEKNQKRTESQFIKYEKDQLDKMNQGLMLLQERLEKSENKMEEKLLQLSSKLENFIHTHKQDAELSKVKHIENKLYKKMNQLEKLIWDELEKMQNEYQSGFKSIHDSLNSLQQIQKTKTDLEIYKVKKELKKLQRKVVELQEE</sequence>
<feature type="chain" id="PRO_5029860829" evidence="5">
    <location>
        <begin position="19"/>
        <end position="453"/>
    </location>
</feature>